<organism evidence="1 2">
    <name type="scientific">Linderina macrospora</name>
    <dbReference type="NCBI Taxonomy" id="4868"/>
    <lineage>
        <taxon>Eukaryota</taxon>
        <taxon>Fungi</taxon>
        <taxon>Fungi incertae sedis</taxon>
        <taxon>Zoopagomycota</taxon>
        <taxon>Kickxellomycotina</taxon>
        <taxon>Kickxellomycetes</taxon>
        <taxon>Kickxellales</taxon>
        <taxon>Kickxellaceae</taxon>
        <taxon>Linderina</taxon>
    </lineage>
</organism>
<protein>
    <submittedName>
        <fullName evidence="1">Uncharacterized protein</fullName>
    </submittedName>
</protein>
<name>A0ACC1J1B9_9FUNG</name>
<sequence>MLSPSGYTELEQILERRLQYAVKRERKDSMRGVDMMVQSPLSLLSLSEPHEVLESLNRLVQTHFAHCSFNDWIVAFCLLEVQTHAPLPWYAKKRITQVPSEDDIVVSDIYQVLEQTQRQRVSAQAHDVSTSMSGVGVGVGVGSVATNTAETSLVRTMPHSIQVMLELHRTIRGWVIRQIVDPSIPLSQRIIRIQKYLAIVRMCRRDSQLSASRVFGDLLNGYMREAGMIPERQPSYRVNSIKNGAYGRGSAGVGPAGKRGKRKAAQSQVRYVPSFVERAIASALVSPESRQYVRAWNEVALANNTKLESLEAMLRGARDPVPAAKSSSMASANGGAAAGAEELSQQKILSRRRSYSNLPGDEIDLSEDTMARADCFVPCLGWLLENLVSLCYDTPDTLVGDVRLVNIAKRHRVFIMLC</sequence>
<accession>A0ACC1J1B9</accession>
<feature type="non-terminal residue" evidence="1">
    <location>
        <position position="418"/>
    </location>
</feature>
<reference evidence="1" key="1">
    <citation type="submission" date="2022-07" db="EMBL/GenBank/DDBJ databases">
        <title>Phylogenomic reconstructions and comparative analyses of Kickxellomycotina fungi.</title>
        <authorList>
            <person name="Reynolds N.K."/>
            <person name="Stajich J.E."/>
            <person name="Barry K."/>
            <person name="Grigoriev I.V."/>
            <person name="Crous P."/>
            <person name="Smith M.E."/>
        </authorList>
    </citation>
    <scope>NUCLEOTIDE SEQUENCE</scope>
    <source>
        <strain evidence="1">NRRL 5244</strain>
    </source>
</reference>
<evidence type="ECO:0000313" key="2">
    <source>
        <dbReference type="Proteomes" id="UP001150603"/>
    </source>
</evidence>
<dbReference type="Proteomes" id="UP001150603">
    <property type="component" value="Unassembled WGS sequence"/>
</dbReference>
<keyword evidence="2" id="KW-1185">Reference proteome</keyword>
<evidence type="ECO:0000313" key="1">
    <source>
        <dbReference type="EMBL" id="KAJ1933904.1"/>
    </source>
</evidence>
<gene>
    <name evidence="1" type="ORF">FBU59_005872</name>
</gene>
<proteinExistence type="predicted"/>
<dbReference type="EMBL" id="JANBPW010004868">
    <property type="protein sequence ID" value="KAJ1933904.1"/>
    <property type="molecule type" value="Genomic_DNA"/>
</dbReference>
<comment type="caution">
    <text evidence="1">The sequence shown here is derived from an EMBL/GenBank/DDBJ whole genome shotgun (WGS) entry which is preliminary data.</text>
</comment>